<organism evidence="10 11">
    <name type="scientific">Pomacea canaliculata</name>
    <name type="common">Golden apple snail</name>
    <dbReference type="NCBI Taxonomy" id="400727"/>
    <lineage>
        <taxon>Eukaryota</taxon>
        <taxon>Metazoa</taxon>
        <taxon>Spiralia</taxon>
        <taxon>Lophotrochozoa</taxon>
        <taxon>Mollusca</taxon>
        <taxon>Gastropoda</taxon>
        <taxon>Caenogastropoda</taxon>
        <taxon>Architaenioglossa</taxon>
        <taxon>Ampullarioidea</taxon>
        <taxon>Ampullariidae</taxon>
        <taxon>Pomacea</taxon>
    </lineage>
</organism>
<dbReference type="Pfam" id="PF00631">
    <property type="entry name" value="G-gamma"/>
    <property type="match status" value="1"/>
</dbReference>
<dbReference type="STRING" id="400727.A0A2T7PY70"/>
<dbReference type="EMBL" id="PZQS01000001">
    <property type="protein sequence ID" value="PVD38337.1"/>
    <property type="molecule type" value="Genomic_DNA"/>
</dbReference>
<comment type="caution">
    <text evidence="10">The sequence shown here is derived from an EMBL/GenBank/DDBJ whole genome shotgun (WGS) entry which is preliminary data.</text>
</comment>
<evidence type="ECO:0000256" key="6">
    <source>
        <dbReference type="ARBA" id="ARBA00023224"/>
    </source>
</evidence>
<keyword evidence="3" id="KW-1003">Cell membrane</keyword>
<dbReference type="InterPro" id="IPR001770">
    <property type="entry name" value="G-protein_gamma"/>
</dbReference>
<keyword evidence="7" id="KW-0449">Lipoprotein</keyword>
<dbReference type="PROSITE" id="PS50058">
    <property type="entry name" value="G_PROTEIN_GAMMA"/>
    <property type="match status" value="1"/>
</dbReference>
<evidence type="ECO:0000256" key="4">
    <source>
        <dbReference type="ARBA" id="ARBA00022481"/>
    </source>
</evidence>
<feature type="domain" description="G protein gamma" evidence="9">
    <location>
        <begin position="4"/>
        <end position="74"/>
    </location>
</feature>
<comment type="similarity">
    <text evidence="2">Belongs to the G protein gamma family.</text>
</comment>
<comment type="subcellular location">
    <subcellularLocation>
        <location evidence="1">Cell membrane</location>
        <topology evidence="1">Lipid-anchor</topology>
        <orientation evidence="1">Cytoplasmic side</orientation>
    </subcellularLocation>
</comment>
<dbReference type="AlphaFoldDB" id="A0A2T7PY70"/>
<keyword evidence="8" id="KW-0636">Prenylation</keyword>
<keyword evidence="4" id="KW-0488">Methylation</keyword>
<evidence type="ECO:0000256" key="8">
    <source>
        <dbReference type="ARBA" id="ARBA00023289"/>
    </source>
</evidence>
<dbReference type="Gene3D" id="4.10.260.10">
    <property type="entry name" value="Transducin (heterotrimeric G protein), gamma chain"/>
    <property type="match status" value="1"/>
</dbReference>
<dbReference type="InterPro" id="IPR036284">
    <property type="entry name" value="GGL_sf"/>
</dbReference>
<evidence type="ECO:0000256" key="7">
    <source>
        <dbReference type="ARBA" id="ARBA00023288"/>
    </source>
</evidence>
<dbReference type="Proteomes" id="UP000245119">
    <property type="component" value="Linkage Group LG1"/>
</dbReference>
<dbReference type="GO" id="GO:0031681">
    <property type="term" value="F:G-protein beta-subunit binding"/>
    <property type="evidence" value="ECO:0007669"/>
    <property type="project" value="InterPro"/>
</dbReference>
<dbReference type="GO" id="GO:0005834">
    <property type="term" value="C:heterotrimeric G-protein complex"/>
    <property type="evidence" value="ECO:0007669"/>
    <property type="project" value="InterPro"/>
</dbReference>
<sequence>MDARSRKLQEAVQRQKDLLSQLQVEASIRRQKVSVSIADIVQYCQTHLNEDHLIKGFAKPSDNPFSEKQRCSIL</sequence>
<keyword evidence="6" id="KW-0807">Transducer</keyword>
<protein>
    <recommendedName>
        <fullName evidence="9">G protein gamma domain-containing protein</fullName>
    </recommendedName>
</protein>
<evidence type="ECO:0000256" key="1">
    <source>
        <dbReference type="ARBA" id="ARBA00004342"/>
    </source>
</evidence>
<keyword evidence="11" id="KW-1185">Reference proteome</keyword>
<evidence type="ECO:0000256" key="3">
    <source>
        <dbReference type="ARBA" id="ARBA00022475"/>
    </source>
</evidence>
<evidence type="ECO:0000256" key="5">
    <source>
        <dbReference type="ARBA" id="ARBA00023136"/>
    </source>
</evidence>
<name>A0A2T7PY70_POMCA</name>
<dbReference type="FunFam" id="4.10.260.10:FF:000001">
    <property type="entry name" value="Guanine nucleotide-binding protein subunit gamma"/>
    <property type="match status" value="1"/>
</dbReference>
<evidence type="ECO:0000256" key="2">
    <source>
        <dbReference type="ARBA" id="ARBA00007431"/>
    </source>
</evidence>
<dbReference type="PANTHER" id="PTHR13809">
    <property type="entry name" value="GUANINE NUCLEOTIDE-BINDING PROTEIN GAMMA SUBUNIT"/>
    <property type="match status" value="1"/>
</dbReference>
<dbReference type="InterPro" id="IPR015898">
    <property type="entry name" value="G-protein_gamma-like_dom"/>
</dbReference>
<keyword evidence="5" id="KW-0472">Membrane</keyword>
<dbReference type="SMART" id="SM01224">
    <property type="entry name" value="G_gamma"/>
    <property type="match status" value="1"/>
</dbReference>
<dbReference type="GO" id="GO:0007186">
    <property type="term" value="P:G protein-coupled receptor signaling pathway"/>
    <property type="evidence" value="ECO:0007669"/>
    <property type="project" value="InterPro"/>
</dbReference>
<gene>
    <name evidence="10" type="ORF">C0Q70_00949</name>
</gene>
<evidence type="ECO:0000259" key="9">
    <source>
        <dbReference type="PROSITE" id="PS50058"/>
    </source>
</evidence>
<evidence type="ECO:0000313" key="11">
    <source>
        <dbReference type="Proteomes" id="UP000245119"/>
    </source>
</evidence>
<reference evidence="10 11" key="1">
    <citation type="submission" date="2018-04" db="EMBL/GenBank/DDBJ databases">
        <title>The genome of golden apple snail Pomacea canaliculata provides insight into stress tolerance and invasive adaptation.</title>
        <authorList>
            <person name="Liu C."/>
            <person name="Liu B."/>
            <person name="Ren Y."/>
            <person name="Zhang Y."/>
            <person name="Wang H."/>
            <person name="Li S."/>
            <person name="Jiang F."/>
            <person name="Yin L."/>
            <person name="Zhang G."/>
            <person name="Qian W."/>
            <person name="Fan W."/>
        </authorList>
    </citation>
    <scope>NUCLEOTIDE SEQUENCE [LARGE SCALE GENOMIC DNA]</scope>
    <source>
        <strain evidence="10">SZHN2017</strain>
        <tissue evidence="10">Muscle</tissue>
    </source>
</reference>
<dbReference type="SMART" id="SM00224">
    <property type="entry name" value="GGL"/>
    <property type="match status" value="1"/>
</dbReference>
<dbReference type="SUPFAM" id="SSF48670">
    <property type="entry name" value="Transducin (heterotrimeric G protein), gamma chain"/>
    <property type="match status" value="1"/>
</dbReference>
<evidence type="ECO:0000313" key="10">
    <source>
        <dbReference type="EMBL" id="PVD38337.1"/>
    </source>
</evidence>
<proteinExistence type="inferred from homology"/>
<accession>A0A2T7PY70</accession>